<comment type="caution">
    <text evidence="1">The sequence shown here is derived from an EMBL/GenBank/DDBJ whole genome shotgun (WGS) entry which is preliminary data.</text>
</comment>
<gene>
    <name evidence="1" type="ORF">RM549_18850</name>
</gene>
<reference evidence="1 2" key="1">
    <citation type="submission" date="2023-09" db="EMBL/GenBank/DDBJ databases">
        <authorList>
            <person name="Rey-Velasco X."/>
        </authorList>
    </citation>
    <scope>NUCLEOTIDE SEQUENCE [LARGE SCALE GENOMIC DNA]</scope>
    <source>
        <strain evidence="1 2">F188</strain>
    </source>
</reference>
<dbReference type="EMBL" id="JAVRHM010000038">
    <property type="protein sequence ID" value="MDT0691858.1"/>
    <property type="molecule type" value="Genomic_DNA"/>
</dbReference>
<dbReference type="RefSeq" id="WP_311687601.1">
    <property type="nucleotide sequence ID" value="NZ_JAVRHM010000038.1"/>
</dbReference>
<dbReference type="Proteomes" id="UP001261624">
    <property type="component" value="Unassembled WGS sequence"/>
</dbReference>
<sequence>MKFVQLLLLILFSGISYGQLSISPSATGDSYMYVNNEVLFVEGEIQLKKNHNPNNHSNLYLRSESQLMQGEKTVNKNTGDGVISVFQEGTSNAFDYNYWSLPVTNVSSDKSIREILYEPLDEIRSQKVQVTSELNGTADPLTIAKRWLHKFSGSDYVDWRYIGDYFDLLPGEGFTMKGTNGTNTVAINGVETNPGNAQRYDFRGRPNDGEYKVKIMEYQSLLVGNPYPSAIHLRRFLFDNPNTTGIAYFWDSKDNGRSHYLSDYEGGYGAYSPGANAYVPAVFKKFHNQGEINNVTGETGDIIPREFAPIAQGFMLIGSSDGYVTFTNKVRVFKKENSDNSRFKSVSQNFKTSEVTPNLRLDVEINNLYTRPLILAFREDATINADWAMDAMTLNRISSDAGWFIDEDFYLINVMPFPAEDRIPLIVNMASEGEIIFSLNSTKAFEPEKIFLYDSEKNTSTDLKVNSYKVSLPKGEYVQRFFLGLKIPEAASEETEEENPAPHKEFPLNTLNEEKTLPEAGIQILQNNAESLLQVKIEKEQTIDQVSLFDLKGSKIFSHKITGKDKEFSFSTHGLSDAVYILRITTSDRKQINKKVRIKKQQ</sequence>
<proteinExistence type="predicted"/>
<protein>
    <recommendedName>
        <fullName evidence="3">Secretion system C-terminal sorting domain-containing protein</fullName>
    </recommendedName>
</protein>
<organism evidence="1 2">
    <name type="scientific">Autumnicola patrickiae</name>
    <dbReference type="NCBI Taxonomy" id="3075591"/>
    <lineage>
        <taxon>Bacteria</taxon>
        <taxon>Pseudomonadati</taxon>
        <taxon>Bacteroidota</taxon>
        <taxon>Flavobacteriia</taxon>
        <taxon>Flavobacteriales</taxon>
        <taxon>Flavobacteriaceae</taxon>
        <taxon>Autumnicola</taxon>
    </lineage>
</organism>
<accession>A0ABU3E7I0</accession>
<name>A0ABU3E7I0_9FLAO</name>
<keyword evidence="2" id="KW-1185">Reference proteome</keyword>
<evidence type="ECO:0008006" key="3">
    <source>
        <dbReference type="Google" id="ProtNLM"/>
    </source>
</evidence>
<evidence type="ECO:0000313" key="1">
    <source>
        <dbReference type="EMBL" id="MDT0691858.1"/>
    </source>
</evidence>
<evidence type="ECO:0000313" key="2">
    <source>
        <dbReference type="Proteomes" id="UP001261624"/>
    </source>
</evidence>